<feature type="domain" description="EGF-like" evidence="3">
    <location>
        <begin position="87"/>
        <end position="128"/>
    </location>
</feature>
<keyword evidence="2" id="KW-1133">Transmembrane helix</keyword>
<dbReference type="PROSITE" id="PS50026">
    <property type="entry name" value="EGF_3"/>
    <property type="match status" value="1"/>
</dbReference>
<dbReference type="SUPFAM" id="SSF57196">
    <property type="entry name" value="EGF/Laminin"/>
    <property type="match status" value="1"/>
</dbReference>
<name>A0A1I8ERB5_WUCBA</name>
<sequence length="244" mass="28383">SSTYFASKIPHCQSLIWDKGIPNTVQCAISDPLKWYIGENIINTTDSRYRKIYGYIPDGRYLYVYHPKHNQIIKCSKNLTSYCYRTILKRCLPKTCQNNGQCKMIDSNTPIERVTCLCKHLSKGYKCNEKYESMAWVTVLLWLAVLFEITMIVGAIYRNENQNIYKGAINRRFVDIIAKQTDAWQTIGFKPKRLHTSNNGTEIFVGIVHLAKHGQLLMLLIEDEPSKLRGLHFQHCFHYHKTTI</sequence>
<keyword evidence="2" id="KW-0472">Membrane</keyword>
<feature type="transmembrane region" description="Helical" evidence="2">
    <location>
        <begin position="134"/>
        <end position="157"/>
    </location>
</feature>
<dbReference type="WBParaSite" id="maker-PairedContig_4258-snap-gene-1.18-mRNA-1">
    <property type="protein sequence ID" value="maker-PairedContig_4258-snap-gene-1.18-mRNA-1"/>
    <property type="gene ID" value="maker-PairedContig_4258-snap-gene-1.18"/>
</dbReference>
<evidence type="ECO:0000256" key="1">
    <source>
        <dbReference type="PROSITE-ProRule" id="PRU00076"/>
    </source>
</evidence>
<accession>A0A1I8ERB5</accession>
<keyword evidence="2" id="KW-0812">Transmembrane</keyword>
<protein>
    <submittedName>
        <fullName evidence="4">EGF-like domain-containing protein</fullName>
    </submittedName>
</protein>
<keyword evidence="1" id="KW-0245">EGF-like domain</keyword>
<evidence type="ECO:0000259" key="3">
    <source>
        <dbReference type="PROSITE" id="PS50026"/>
    </source>
</evidence>
<evidence type="ECO:0000256" key="2">
    <source>
        <dbReference type="SAM" id="Phobius"/>
    </source>
</evidence>
<comment type="caution">
    <text evidence="1">Lacks conserved residue(s) required for the propagation of feature annotation.</text>
</comment>
<organism evidence="4">
    <name type="scientific">Wuchereria bancrofti</name>
    <dbReference type="NCBI Taxonomy" id="6293"/>
    <lineage>
        <taxon>Eukaryota</taxon>
        <taxon>Metazoa</taxon>
        <taxon>Ecdysozoa</taxon>
        <taxon>Nematoda</taxon>
        <taxon>Chromadorea</taxon>
        <taxon>Rhabditida</taxon>
        <taxon>Spirurina</taxon>
        <taxon>Spiruromorpha</taxon>
        <taxon>Filarioidea</taxon>
        <taxon>Onchocercidae</taxon>
        <taxon>Wuchereria</taxon>
    </lineage>
</organism>
<dbReference type="PROSITE" id="PS00022">
    <property type="entry name" value="EGF_1"/>
    <property type="match status" value="1"/>
</dbReference>
<dbReference type="AlphaFoldDB" id="A0A1I8ERB5"/>
<reference evidence="4" key="1">
    <citation type="submission" date="2016-11" db="UniProtKB">
        <authorList>
            <consortium name="WormBaseParasite"/>
        </authorList>
    </citation>
    <scope>IDENTIFICATION</scope>
    <source>
        <strain evidence="4">pt0022</strain>
    </source>
</reference>
<feature type="disulfide bond" evidence="1">
    <location>
        <begin position="118"/>
        <end position="127"/>
    </location>
</feature>
<proteinExistence type="predicted"/>
<evidence type="ECO:0000313" key="4">
    <source>
        <dbReference type="WBParaSite" id="maker-PairedContig_4258-snap-gene-1.18-mRNA-1"/>
    </source>
</evidence>
<keyword evidence="1" id="KW-1015">Disulfide bond</keyword>
<dbReference type="InterPro" id="IPR000742">
    <property type="entry name" value="EGF"/>
</dbReference>